<evidence type="ECO:0000256" key="2">
    <source>
        <dbReference type="SAM" id="Phobius"/>
    </source>
</evidence>
<gene>
    <name evidence="4" type="ORF">HAHE_00270</name>
</gene>
<dbReference type="Proteomes" id="UP001374893">
    <property type="component" value="Chromosome"/>
</dbReference>
<evidence type="ECO:0000313" key="5">
    <source>
        <dbReference type="Proteomes" id="UP001374893"/>
    </source>
</evidence>
<reference evidence="4 5" key="1">
    <citation type="submission" date="2021-06" db="EMBL/GenBank/DDBJ databases">
        <title>Complete genome of Haloferula helveola possessing various polysaccharide degrading enzymes.</title>
        <authorList>
            <person name="Takami H."/>
            <person name="Huang C."/>
            <person name="Hamasaki K."/>
        </authorList>
    </citation>
    <scope>NUCLEOTIDE SEQUENCE [LARGE SCALE GENOMIC DNA]</scope>
    <source>
        <strain evidence="4 5">CN-1</strain>
    </source>
</reference>
<organism evidence="4 5">
    <name type="scientific">Haloferula helveola</name>
    <dbReference type="NCBI Taxonomy" id="490095"/>
    <lineage>
        <taxon>Bacteria</taxon>
        <taxon>Pseudomonadati</taxon>
        <taxon>Verrucomicrobiota</taxon>
        <taxon>Verrucomicrobiia</taxon>
        <taxon>Verrucomicrobiales</taxon>
        <taxon>Verrucomicrobiaceae</taxon>
        <taxon>Haloferula</taxon>
    </lineage>
</organism>
<name>A0ABM7R9G6_9BACT</name>
<feature type="signal peptide" evidence="3">
    <location>
        <begin position="1"/>
        <end position="28"/>
    </location>
</feature>
<keyword evidence="2" id="KW-0812">Transmembrane</keyword>
<proteinExistence type="predicted"/>
<evidence type="ECO:0008006" key="6">
    <source>
        <dbReference type="Google" id="ProtNLM"/>
    </source>
</evidence>
<accession>A0ABM7R9G6</accession>
<feature type="chain" id="PRO_5047122597" description="PEP-CTERM protein-sorting domain-containing protein" evidence="3">
    <location>
        <begin position="29"/>
        <end position="254"/>
    </location>
</feature>
<feature type="transmembrane region" description="Helical" evidence="2">
    <location>
        <begin position="219"/>
        <end position="242"/>
    </location>
</feature>
<dbReference type="EMBL" id="AP024702">
    <property type="protein sequence ID" value="BCX46119.1"/>
    <property type="molecule type" value="Genomic_DNA"/>
</dbReference>
<keyword evidence="5" id="KW-1185">Reference proteome</keyword>
<keyword evidence="3" id="KW-0732">Signal</keyword>
<keyword evidence="2" id="KW-1133">Transmembrane helix</keyword>
<keyword evidence="2" id="KW-0472">Membrane</keyword>
<evidence type="ECO:0000313" key="4">
    <source>
        <dbReference type="EMBL" id="BCX46119.1"/>
    </source>
</evidence>
<feature type="region of interest" description="Disordered" evidence="1">
    <location>
        <begin position="128"/>
        <end position="163"/>
    </location>
</feature>
<sequence>MQPPMKSSIIHSARLLPMILALATKAWAAVVYSGIQDIPIPTTFDGVYLDIITETATEPSPSSGTADPAGDTFTISYSEPAEWDVNFFFGGLGIAHSPTFNPYRDDAADILSPIHNLGLNTYIDGGTATAPAPGDPPLPAGGSNPLTTPSYGGSGDSSGSSATNHVGSNAFQFQSGTEGYIAFVLDNGGTTYNGWMRVTLTDDGTPGTIHDWAYDTDPILIGAIPEPGVASLALVGALFAVTRRRRSTGRPRTS</sequence>
<evidence type="ECO:0000256" key="3">
    <source>
        <dbReference type="SAM" id="SignalP"/>
    </source>
</evidence>
<evidence type="ECO:0000256" key="1">
    <source>
        <dbReference type="SAM" id="MobiDB-lite"/>
    </source>
</evidence>
<protein>
    <recommendedName>
        <fullName evidence="6">PEP-CTERM protein-sorting domain-containing protein</fullName>
    </recommendedName>
</protein>